<evidence type="ECO:0000256" key="1">
    <source>
        <dbReference type="ARBA" id="ARBA00004496"/>
    </source>
</evidence>
<dbReference type="Pfam" id="PF14011">
    <property type="entry name" value="ESX-1_EspG"/>
    <property type="match status" value="1"/>
</dbReference>
<dbReference type="Proteomes" id="UP001229651">
    <property type="component" value="Unassembled WGS sequence"/>
</dbReference>
<comment type="similarity">
    <text evidence="2">Belongs to the EspG family.</text>
</comment>
<protein>
    <recommendedName>
        <fullName evidence="8">EspG family protein</fullName>
    </recommendedName>
</protein>
<gene>
    <name evidence="6" type="ORF">FB470_007101</name>
</gene>
<keyword evidence="3" id="KW-0963">Cytoplasm</keyword>
<evidence type="ECO:0000256" key="3">
    <source>
        <dbReference type="ARBA" id="ARBA00022490"/>
    </source>
</evidence>
<sequence length="281" mass="30464">MVSRFDFTLGSVEAVVVGRALDVDVRVHPLRISHTTVDPLRFALLARRVHLDLEDRGLSVRGRLDPNVRQAFALLGGHRVAITASGSDARTGDLAVYAATDGAQAVMIRQGAGEDRLWFALFPDEDLVPRLAGALPPADVAPGGPLSVSRHEEDRPTSALAALRQAEEEFDEEETEAFGSLQVTTVVRSRRPSRHRAASEEERLAEILAAPRRGGGYFTASGRGRHGERRSAEPVTWLDSEAGRYLVSSTTDRTGTITARYVPAGFPDVAEAVRDMIASVY</sequence>
<accession>A0ABU0F7V5</accession>
<keyword evidence="7" id="KW-1185">Reference proteome</keyword>
<comment type="subcellular location">
    <subcellularLocation>
        <location evidence="1">Cytoplasm</location>
    </subcellularLocation>
</comment>
<evidence type="ECO:0000313" key="6">
    <source>
        <dbReference type="EMBL" id="MDQ0383107.1"/>
    </source>
</evidence>
<evidence type="ECO:0000256" key="5">
    <source>
        <dbReference type="SAM" id="MobiDB-lite"/>
    </source>
</evidence>
<organism evidence="6 7">
    <name type="scientific">Amycolatopsis thermophila</name>
    <dbReference type="NCBI Taxonomy" id="206084"/>
    <lineage>
        <taxon>Bacteria</taxon>
        <taxon>Bacillati</taxon>
        <taxon>Actinomycetota</taxon>
        <taxon>Actinomycetes</taxon>
        <taxon>Pseudonocardiales</taxon>
        <taxon>Pseudonocardiaceae</taxon>
        <taxon>Amycolatopsis</taxon>
    </lineage>
</organism>
<evidence type="ECO:0000313" key="7">
    <source>
        <dbReference type="Proteomes" id="UP001229651"/>
    </source>
</evidence>
<dbReference type="InterPro" id="IPR025734">
    <property type="entry name" value="EspG"/>
</dbReference>
<reference evidence="6 7" key="1">
    <citation type="submission" date="2023-07" db="EMBL/GenBank/DDBJ databases">
        <title>Sequencing the genomes of 1000 actinobacteria strains.</title>
        <authorList>
            <person name="Klenk H.-P."/>
        </authorList>
    </citation>
    <scope>NUCLEOTIDE SEQUENCE [LARGE SCALE GENOMIC DNA]</scope>
    <source>
        <strain evidence="6 7">DSM 45805</strain>
    </source>
</reference>
<dbReference type="EMBL" id="JAUSUT010000001">
    <property type="protein sequence ID" value="MDQ0383107.1"/>
    <property type="molecule type" value="Genomic_DNA"/>
</dbReference>
<proteinExistence type="inferred from homology"/>
<name>A0ABU0F7V5_9PSEU</name>
<keyword evidence="4" id="KW-0143">Chaperone</keyword>
<evidence type="ECO:0000256" key="2">
    <source>
        <dbReference type="ARBA" id="ARBA00006411"/>
    </source>
</evidence>
<dbReference type="RefSeq" id="WP_306998858.1">
    <property type="nucleotide sequence ID" value="NZ_JAUSUT010000001.1"/>
</dbReference>
<evidence type="ECO:0000256" key="4">
    <source>
        <dbReference type="ARBA" id="ARBA00023186"/>
    </source>
</evidence>
<evidence type="ECO:0008006" key="8">
    <source>
        <dbReference type="Google" id="ProtNLM"/>
    </source>
</evidence>
<feature type="region of interest" description="Disordered" evidence="5">
    <location>
        <begin position="138"/>
        <end position="159"/>
    </location>
</feature>
<comment type="caution">
    <text evidence="6">The sequence shown here is derived from an EMBL/GenBank/DDBJ whole genome shotgun (WGS) entry which is preliminary data.</text>
</comment>